<name>A0A7M2WPM4_9BACT</name>
<sequence length="59" mass="6508">MAVQLLCPNLRCRKFLSVPDDVRGKLVKCQHCQTMFRVPESKTVRKDPAGAAAGAKAEH</sequence>
<gene>
    <name evidence="1" type="ORF">IPV69_14385</name>
</gene>
<dbReference type="RefSeq" id="WP_206290380.1">
    <property type="nucleotide sequence ID" value="NZ_CP063458.1"/>
</dbReference>
<proteinExistence type="predicted"/>
<keyword evidence="2" id="KW-1185">Reference proteome</keyword>
<evidence type="ECO:0000313" key="1">
    <source>
        <dbReference type="EMBL" id="QOV87477.1"/>
    </source>
</evidence>
<dbReference type="AlphaFoldDB" id="A0A7M2WPM4"/>
<protein>
    <submittedName>
        <fullName evidence="1">Uncharacterized protein</fullName>
    </submittedName>
</protein>
<dbReference type="EMBL" id="CP063458">
    <property type="protein sequence ID" value="QOV87477.1"/>
    <property type="molecule type" value="Genomic_DNA"/>
</dbReference>
<dbReference type="KEGG" id="hbs:IPV69_14385"/>
<reference evidence="1 2" key="1">
    <citation type="submission" date="2020-10" db="EMBL/GenBank/DDBJ databases">
        <title>Wide distribution of Phycisphaera-like planctomycetes from WD2101 soil group in peatlands and genome analysis of the first cultivated representative.</title>
        <authorList>
            <person name="Dedysh S.N."/>
            <person name="Beletsky A.V."/>
            <person name="Ivanova A."/>
            <person name="Kulichevskaya I.S."/>
            <person name="Suzina N.E."/>
            <person name="Philippov D.A."/>
            <person name="Rakitin A.L."/>
            <person name="Mardanov A.V."/>
            <person name="Ravin N.V."/>
        </authorList>
    </citation>
    <scope>NUCLEOTIDE SEQUENCE [LARGE SCALE GENOMIC DNA]</scope>
    <source>
        <strain evidence="1 2">M1803</strain>
    </source>
</reference>
<dbReference type="Proteomes" id="UP000593765">
    <property type="component" value="Chromosome"/>
</dbReference>
<organism evidence="1 2">
    <name type="scientific">Humisphaera borealis</name>
    <dbReference type="NCBI Taxonomy" id="2807512"/>
    <lineage>
        <taxon>Bacteria</taxon>
        <taxon>Pseudomonadati</taxon>
        <taxon>Planctomycetota</taxon>
        <taxon>Phycisphaerae</taxon>
        <taxon>Tepidisphaerales</taxon>
        <taxon>Tepidisphaeraceae</taxon>
        <taxon>Humisphaera</taxon>
    </lineage>
</organism>
<accession>A0A7M2WPM4</accession>
<evidence type="ECO:0000313" key="2">
    <source>
        <dbReference type="Proteomes" id="UP000593765"/>
    </source>
</evidence>
<dbReference type="Gene3D" id="2.20.28.160">
    <property type="match status" value="1"/>
</dbReference>